<evidence type="ECO:0000313" key="2">
    <source>
        <dbReference type="EMBL" id="WEK46149.1"/>
    </source>
</evidence>
<dbReference type="InterPro" id="IPR014543">
    <property type="entry name" value="UCP028291"/>
</dbReference>
<feature type="region of interest" description="Disordered" evidence="1">
    <location>
        <begin position="1"/>
        <end position="21"/>
    </location>
</feature>
<dbReference type="PIRSF" id="PIRSF028291">
    <property type="entry name" value="UCP028291"/>
    <property type="match status" value="1"/>
</dbReference>
<dbReference type="KEGG" id="acob:P0Y56_14175"/>
<protein>
    <submittedName>
        <fullName evidence="2">DUF2218 domain-containing protein</fullName>
    </submittedName>
</protein>
<dbReference type="Gene3D" id="3.30.310.50">
    <property type="entry name" value="Alpha-D-phosphohexomutase, C-terminal domain"/>
    <property type="match status" value="1"/>
</dbReference>
<reference evidence="2" key="1">
    <citation type="submission" date="2023-03" db="EMBL/GenBank/DDBJ databases">
        <title>Andean soil-derived lignocellulolytic bacterial consortium as a source of novel taxa and putative plastic-active enzymes.</title>
        <authorList>
            <person name="Diaz-Garcia L."/>
            <person name="Chuvochina M."/>
            <person name="Feuerriegel G."/>
            <person name="Bunk B."/>
            <person name="Sproer C."/>
            <person name="Streit W.R."/>
            <person name="Rodriguez L.M."/>
            <person name="Overmann J."/>
            <person name="Jimenez D.J."/>
        </authorList>
    </citation>
    <scope>NUCLEOTIDE SEQUENCE</scope>
    <source>
        <strain evidence="2">MAG 26</strain>
    </source>
</reference>
<dbReference type="Proteomes" id="UP001218362">
    <property type="component" value="Chromosome"/>
</dbReference>
<organism evidence="2 3">
    <name type="scientific">Candidatus Andeanibacterium colombiense</name>
    <dbReference type="NCBI Taxonomy" id="3121345"/>
    <lineage>
        <taxon>Bacteria</taxon>
        <taxon>Pseudomonadati</taxon>
        <taxon>Pseudomonadota</taxon>
        <taxon>Alphaproteobacteria</taxon>
        <taxon>Sphingomonadales</taxon>
        <taxon>Sphingomonadaceae</taxon>
        <taxon>Candidatus Andeanibacterium</taxon>
    </lineage>
</organism>
<dbReference type="EMBL" id="CP119316">
    <property type="protein sequence ID" value="WEK46149.1"/>
    <property type="molecule type" value="Genomic_DNA"/>
</dbReference>
<evidence type="ECO:0000313" key="3">
    <source>
        <dbReference type="Proteomes" id="UP001218362"/>
    </source>
</evidence>
<proteinExistence type="predicted"/>
<gene>
    <name evidence="2" type="ORF">P0Y56_14175</name>
</gene>
<accession>A0AAJ6BM89</accession>
<dbReference type="AlphaFoldDB" id="A0AAJ6BM89"/>
<dbReference type="Pfam" id="PF09981">
    <property type="entry name" value="DUF2218"/>
    <property type="match status" value="1"/>
</dbReference>
<evidence type="ECO:0000256" key="1">
    <source>
        <dbReference type="SAM" id="MobiDB-lite"/>
    </source>
</evidence>
<name>A0AAJ6BM89_9SPHN</name>
<sequence>MTATTPPAINPPATATATATATVPTGNGSRYLQQLCKHWSHSLPVEFTPEHGEIRFPAEGRAGSFPGEALVSFAARADALEVTIAASVPEQREIMKGVVARHLDRFAFREAPLPFDWRDAA</sequence>